<name>A0A5N8VW84_9ACTN</name>
<dbReference type="EMBL" id="VJZE01000011">
    <property type="protein sequence ID" value="MPY39062.1"/>
    <property type="molecule type" value="Genomic_DNA"/>
</dbReference>
<organism evidence="2 3">
    <name type="scientific">Streptomyces phyllanthi</name>
    <dbReference type="NCBI Taxonomy" id="1803180"/>
    <lineage>
        <taxon>Bacteria</taxon>
        <taxon>Bacillati</taxon>
        <taxon>Actinomycetota</taxon>
        <taxon>Actinomycetes</taxon>
        <taxon>Kitasatosporales</taxon>
        <taxon>Streptomycetaceae</taxon>
        <taxon>Streptomyces</taxon>
    </lineage>
</organism>
<dbReference type="Proteomes" id="UP000326979">
    <property type="component" value="Unassembled WGS sequence"/>
</dbReference>
<evidence type="ECO:0000256" key="1">
    <source>
        <dbReference type="SAM" id="MobiDB-lite"/>
    </source>
</evidence>
<accession>A0A5N8VW84</accession>
<evidence type="ECO:0000313" key="3">
    <source>
        <dbReference type="Proteomes" id="UP000326979"/>
    </source>
</evidence>
<dbReference type="RefSeq" id="WP_152780235.1">
    <property type="nucleotide sequence ID" value="NZ_BAABEQ010000045.1"/>
</dbReference>
<feature type="region of interest" description="Disordered" evidence="1">
    <location>
        <begin position="16"/>
        <end position="38"/>
    </location>
</feature>
<comment type="caution">
    <text evidence="2">The sequence shown here is derived from an EMBL/GenBank/DDBJ whole genome shotgun (WGS) entry which is preliminary data.</text>
</comment>
<feature type="compositionally biased region" description="Low complexity" evidence="1">
    <location>
        <begin position="19"/>
        <end position="35"/>
    </location>
</feature>
<proteinExistence type="predicted"/>
<gene>
    <name evidence="2" type="ORF">FNH04_03690</name>
</gene>
<dbReference type="OrthoDB" id="4200381at2"/>
<sequence length="232" mass="24616">MVAVLAAFLVSACGEDSGKGSVNSESGNSSANSTSRKPWTEADLHRVALGKQEGFDWFGRVPMSAGPYESRAEPVECRAISLTLGQSSSSYAANARINRMFSRKGAGAGAVMTLASHKIGDAKRVVQEFSTAAEKCTAFKDGKRSFEDVDVQPDPGYGDESVSLRLVEVVSDSDGPPIRVPHAVVVVREGATVAMFHSSRRPNGSDDKNPAGIPDELVKAQVEKIRNFGAVK</sequence>
<dbReference type="AlphaFoldDB" id="A0A5N8VW84"/>
<evidence type="ECO:0000313" key="2">
    <source>
        <dbReference type="EMBL" id="MPY39062.1"/>
    </source>
</evidence>
<protein>
    <submittedName>
        <fullName evidence="2">Uncharacterized protein</fullName>
    </submittedName>
</protein>
<keyword evidence="3" id="KW-1185">Reference proteome</keyword>
<reference evidence="2 3" key="1">
    <citation type="submission" date="2019-07" db="EMBL/GenBank/DDBJ databases">
        <title>New species of Amycolatopsis and Streptomyces.</title>
        <authorList>
            <person name="Duangmal K."/>
            <person name="Teo W.F.A."/>
            <person name="Lipun K."/>
        </authorList>
    </citation>
    <scope>NUCLEOTIDE SEQUENCE [LARGE SCALE GENOMIC DNA]</scope>
    <source>
        <strain evidence="2 3">TISTR 2346</strain>
    </source>
</reference>